<reference evidence="1 2" key="1">
    <citation type="journal article" date="2018" name="Science">
        <title>The opium poppy genome and morphinan production.</title>
        <authorList>
            <person name="Guo L."/>
            <person name="Winzer T."/>
            <person name="Yang X."/>
            <person name="Li Y."/>
            <person name="Ning Z."/>
            <person name="He Z."/>
            <person name="Teodor R."/>
            <person name="Lu Y."/>
            <person name="Bowser T.A."/>
            <person name="Graham I.A."/>
            <person name="Ye K."/>
        </authorList>
    </citation>
    <scope>NUCLEOTIDE SEQUENCE [LARGE SCALE GENOMIC DNA]</scope>
    <source>
        <strain evidence="2">cv. HN1</strain>
        <tissue evidence="1">Leaves</tissue>
    </source>
</reference>
<sequence>MSPPEFATVKRREGVVLQIEARNPALVLIMVQEHFIDLNAQKIVVLHNGIVTVAAGESIWSDHIIERLEERIINGENLTPSMCSEFTNFFLNNPNGFNRGPGLPDDFNINDIEKCDILFAGFVPDPCNLNFVPSIKQNFLSIAKFTEDSKDEGSRPSLFFGNKHDSIEIVDANRDIADLPEGEFVTTFAAVGTGDDFAEHVLGQNVDSLADGRLMRDVHARKILKAMRAAFLADPENTGGFVNMAHVTRRGLGGMIRFGPDLGEEIRRLKRAENRMRRIHENRMRRLRMLCKLNRFRYAR</sequence>
<gene>
    <name evidence="1" type="ORF">C5167_017269</name>
</gene>
<name>A0A4Y7IN14_PAPSO</name>
<protein>
    <submittedName>
        <fullName evidence="1">Uncharacterized protein</fullName>
    </submittedName>
</protein>
<dbReference type="EMBL" id="CM010716">
    <property type="protein sequence ID" value="RZC48845.1"/>
    <property type="molecule type" value="Genomic_DNA"/>
</dbReference>
<dbReference type="AlphaFoldDB" id="A0A4Y7IN14"/>
<dbReference type="Gene3D" id="3.60.20.10">
    <property type="entry name" value="Glutamine Phosphoribosylpyrophosphate, subunit 1, domain 1"/>
    <property type="match status" value="1"/>
</dbReference>
<dbReference type="Proteomes" id="UP000316621">
    <property type="component" value="Chromosome 2"/>
</dbReference>
<evidence type="ECO:0000313" key="1">
    <source>
        <dbReference type="EMBL" id="RZC48845.1"/>
    </source>
</evidence>
<dbReference type="InterPro" id="IPR029055">
    <property type="entry name" value="Ntn_hydrolases_N"/>
</dbReference>
<evidence type="ECO:0000313" key="2">
    <source>
        <dbReference type="Proteomes" id="UP000316621"/>
    </source>
</evidence>
<proteinExistence type="predicted"/>
<accession>A0A4Y7IN14</accession>
<keyword evidence="2" id="KW-1185">Reference proteome</keyword>
<organism evidence="1 2">
    <name type="scientific">Papaver somniferum</name>
    <name type="common">Opium poppy</name>
    <dbReference type="NCBI Taxonomy" id="3469"/>
    <lineage>
        <taxon>Eukaryota</taxon>
        <taxon>Viridiplantae</taxon>
        <taxon>Streptophyta</taxon>
        <taxon>Embryophyta</taxon>
        <taxon>Tracheophyta</taxon>
        <taxon>Spermatophyta</taxon>
        <taxon>Magnoliopsida</taxon>
        <taxon>Ranunculales</taxon>
        <taxon>Papaveraceae</taxon>
        <taxon>Papaveroideae</taxon>
        <taxon>Papaver</taxon>
    </lineage>
</organism>
<dbReference type="Gramene" id="RZC48845">
    <property type="protein sequence ID" value="RZC48845"/>
    <property type="gene ID" value="C5167_017269"/>
</dbReference>